<dbReference type="PANTHER" id="PTHR46429">
    <property type="entry name" value="23S RRNA (GUANOSINE-2'-O-)-METHYLTRANSFERASE RLMB"/>
    <property type="match status" value="1"/>
</dbReference>
<sequence length="157" mass="17334">MEIVVILNNIRSNENVGSIFRTADATGVSKIILCGYTPAPVDRFGRENRGLTKASLGAEKSVEWEKVENLNSIIERLKIERYKIIGIEQDKVAIDYRKIKQQVASSKHLAIVFGNEVDGLSKQDLELCDVVAELPMLGNKESLNVSVCAGVVLYSLI</sequence>
<dbReference type="GO" id="GO:0008173">
    <property type="term" value="F:RNA methyltransferase activity"/>
    <property type="evidence" value="ECO:0007669"/>
    <property type="project" value="InterPro"/>
</dbReference>
<dbReference type="InterPro" id="IPR029028">
    <property type="entry name" value="Alpha/beta_knot_MTases"/>
</dbReference>
<proteinExistence type="predicted"/>
<evidence type="ECO:0000313" key="5">
    <source>
        <dbReference type="Proteomes" id="UP000177697"/>
    </source>
</evidence>
<dbReference type="GO" id="GO:0006396">
    <property type="term" value="P:RNA processing"/>
    <property type="evidence" value="ECO:0007669"/>
    <property type="project" value="InterPro"/>
</dbReference>
<dbReference type="GO" id="GO:0003723">
    <property type="term" value="F:RNA binding"/>
    <property type="evidence" value="ECO:0007669"/>
    <property type="project" value="InterPro"/>
</dbReference>
<accession>A0A1G2V054</accession>
<dbReference type="EMBL" id="MHWW01000011">
    <property type="protein sequence ID" value="OHB15003.1"/>
    <property type="molecule type" value="Genomic_DNA"/>
</dbReference>
<keyword evidence="1" id="KW-0489">Methyltransferase</keyword>
<dbReference type="AlphaFoldDB" id="A0A1G2V054"/>
<evidence type="ECO:0000313" key="4">
    <source>
        <dbReference type="EMBL" id="OHB15003.1"/>
    </source>
</evidence>
<reference evidence="4 5" key="1">
    <citation type="journal article" date="2016" name="Nat. Commun.">
        <title>Thousands of microbial genomes shed light on interconnected biogeochemical processes in an aquifer system.</title>
        <authorList>
            <person name="Anantharaman K."/>
            <person name="Brown C.T."/>
            <person name="Hug L.A."/>
            <person name="Sharon I."/>
            <person name="Castelle C.J."/>
            <person name="Probst A.J."/>
            <person name="Thomas B.C."/>
            <person name="Singh A."/>
            <person name="Wilkins M.J."/>
            <person name="Karaoz U."/>
            <person name="Brodie E.L."/>
            <person name="Williams K.H."/>
            <person name="Hubbard S.S."/>
            <person name="Banfield J.F."/>
        </authorList>
    </citation>
    <scope>NUCLEOTIDE SEQUENCE [LARGE SCALE GENOMIC DNA]</scope>
</reference>
<dbReference type="SUPFAM" id="SSF75217">
    <property type="entry name" value="alpha/beta knot"/>
    <property type="match status" value="1"/>
</dbReference>
<name>A0A1G2V054_9BACT</name>
<dbReference type="InterPro" id="IPR001537">
    <property type="entry name" value="SpoU_MeTrfase"/>
</dbReference>
<keyword evidence="2" id="KW-0808">Transferase</keyword>
<organism evidence="4 5">
    <name type="scientific">Candidatus Zambryskibacteria bacterium RIFOXYC1_FULL_39_10</name>
    <dbReference type="NCBI Taxonomy" id="1802779"/>
    <lineage>
        <taxon>Bacteria</taxon>
        <taxon>Candidatus Zambryskiibacteriota</taxon>
    </lineage>
</organism>
<dbReference type="InterPro" id="IPR004441">
    <property type="entry name" value="rRNA_MeTrfase_TrmH"/>
</dbReference>
<dbReference type="Pfam" id="PF00588">
    <property type="entry name" value="SpoU_methylase"/>
    <property type="match status" value="1"/>
</dbReference>
<comment type="caution">
    <text evidence="4">The sequence shown here is derived from an EMBL/GenBank/DDBJ whole genome shotgun (WGS) entry which is preliminary data.</text>
</comment>
<dbReference type="PANTHER" id="PTHR46429:SF1">
    <property type="entry name" value="23S RRNA (GUANOSINE-2'-O-)-METHYLTRANSFERASE RLMB"/>
    <property type="match status" value="1"/>
</dbReference>
<evidence type="ECO:0000256" key="1">
    <source>
        <dbReference type="ARBA" id="ARBA00022603"/>
    </source>
</evidence>
<dbReference type="GO" id="GO:0005829">
    <property type="term" value="C:cytosol"/>
    <property type="evidence" value="ECO:0007669"/>
    <property type="project" value="TreeGrafter"/>
</dbReference>
<protein>
    <recommendedName>
        <fullName evidence="3">tRNA/rRNA methyltransferase SpoU type domain-containing protein</fullName>
    </recommendedName>
</protein>
<feature type="domain" description="tRNA/rRNA methyltransferase SpoU type" evidence="3">
    <location>
        <begin position="3"/>
        <end position="154"/>
    </location>
</feature>
<dbReference type="GO" id="GO:0032259">
    <property type="term" value="P:methylation"/>
    <property type="evidence" value="ECO:0007669"/>
    <property type="project" value="UniProtKB-KW"/>
</dbReference>
<dbReference type="InterPro" id="IPR029026">
    <property type="entry name" value="tRNA_m1G_MTases_N"/>
</dbReference>
<gene>
    <name evidence="4" type="ORF">A2431_03070</name>
</gene>
<evidence type="ECO:0000259" key="3">
    <source>
        <dbReference type="Pfam" id="PF00588"/>
    </source>
</evidence>
<evidence type="ECO:0000256" key="2">
    <source>
        <dbReference type="ARBA" id="ARBA00022679"/>
    </source>
</evidence>
<dbReference type="Gene3D" id="3.40.1280.10">
    <property type="match status" value="1"/>
</dbReference>
<dbReference type="Proteomes" id="UP000177697">
    <property type="component" value="Unassembled WGS sequence"/>
</dbReference>